<accession>D2UAY9</accession>
<gene>
    <name evidence="1" type="ordered locus">XALc_0259</name>
</gene>
<reference evidence="1 2" key="1">
    <citation type="journal article" date="2009" name="BMC Genomics">
        <title>The complete genome sequence of Xanthomonas albilineans provides new insights into the reductive genome evolution of the xylem-limited Xanthomonadaceae.</title>
        <authorList>
            <person name="Pieretti I."/>
            <person name="Royer M."/>
            <person name="Barbe V."/>
            <person name="Carrere S."/>
            <person name="Koebnik R."/>
            <person name="Cociancich S."/>
            <person name="Couloux A."/>
            <person name="Darrasse A."/>
            <person name="Gouzy J."/>
            <person name="Jacques M.A."/>
            <person name="Lauber E."/>
            <person name="Manceau C."/>
            <person name="Mangenot S."/>
            <person name="Poussier S."/>
            <person name="Segurens B."/>
            <person name="Szurek B."/>
            <person name="Verdier V."/>
            <person name="Arlat M."/>
            <person name="Rott P."/>
        </authorList>
    </citation>
    <scope>NUCLEOTIDE SEQUENCE [LARGE SCALE GENOMIC DNA]</scope>
    <source>
        <strain evidence="2">GPE PC73 / CFBP 7063</strain>
    </source>
</reference>
<sequence length="164" mass="16175">MASIDTSLPSVGSAPNPFATATTNPFGNTVQASNDTAAVQQAVSLSSDASVILSLGTSSPAEQGLTYTAAGLFNTIVSAGSADGTSPDLNQNQANQSYSQGILDGIGNPPSTPGIYNASGVFTGQNTLTPALSSALKENPNLTGTVVGDLLNQGIVGGLISTTA</sequence>
<dbReference type="EMBL" id="FP565176">
    <property type="protein sequence ID" value="CBA14803.1"/>
    <property type="molecule type" value="Genomic_DNA"/>
</dbReference>
<dbReference type="PATRIC" id="fig|29447.3.peg.261"/>
<dbReference type="OrthoDB" id="8724796at2"/>
<protein>
    <submittedName>
        <fullName evidence="1">Uncharacterized protein</fullName>
    </submittedName>
</protein>
<dbReference type="Proteomes" id="UP000001890">
    <property type="component" value="Chromosome"/>
</dbReference>
<evidence type="ECO:0000313" key="2">
    <source>
        <dbReference type="Proteomes" id="UP000001890"/>
    </source>
</evidence>
<proteinExistence type="predicted"/>
<name>D2UAY9_XANAP</name>
<dbReference type="eggNOG" id="ENOG50342PY">
    <property type="taxonomic scope" value="Bacteria"/>
</dbReference>
<evidence type="ECO:0000313" key="1">
    <source>
        <dbReference type="EMBL" id="CBA14803.1"/>
    </source>
</evidence>
<dbReference type="GeneID" id="57875567"/>
<dbReference type="RefSeq" id="WP_012914820.1">
    <property type="nucleotide sequence ID" value="NC_013722.1"/>
</dbReference>
<organism evidence="1 2">
    <name type="scientific">Xanthomonas albilineans (strain GPE PC73 / CFBP 7063)</name>
    <dbReference type="NCBI Taxonomy" id="380358"/>
    <lineage>
        <taxon>Bacteria</taxon>
        <taxon>Pseudomonadati</taxon>
        <taxon>Pseudomonadota</taxon>
        <taxon>Gammaproteobacteria</taxon>
        <taxon>Lysobacterales</taxon>
        <taxon>Lysobacteraceae</taxon>
        <taxon>Xanthomonas</taxon>
    </lineage>
</organism>
<keyword evidence="2" id="KW-1185">Reference proteome</keyword>
<dbReference type="AlphaFoldDB" id="D2UAY9"/>
<dbReference type="KEGG" id="xal:XALC_0259"/>